<organism evidence="1 2">
    <name type="scientific">Meloidogyne incognita</name>
    <name type="common">Southern root-knot nematode worm</name>
    <name type="synonym">Oxyuris incognita</name>
    <dbReference type="NCBI Taxonomy" id="6306"/>
    <lineage>
        <taxon>Eukaryota</taxon>
        <taxon>Metazoa</taxon>
        <taxon>Ecdysozoa</taxon>
        <taxon>Nematoda</taxon>
        <taxon>Chromadorea</taxon>
        <taxon>Rhabditida</taxon>
        <taxon>Tylenchina</taxon>
        <taxon>Tylenchomorpha</taxon>
        <taxon>Tylenchoidea</taxon>
        <taxon>Meloidogynidae</taxon>
        <taxon>Meloidogyninae</taxon>
        <taxon>Meloidogyne</taxon>
        <taxon>Meloidogyne incognita group</taxon>
    </lineage>
</organism>
<reference evidence="2" key="1">
    <citation type="submission" date="2022-11" db="UniProtKB">
        <authorList>
            <consortium name="WormBaseParasite"/>
        </authorList>
    </citation>
    <scope>IDENTIFICATION</scope>
</reference>
<sequence>MIFVLKSSRPRSVSTYHNVNMVKFKHNVLEEEFNESYFESAKRSLIFELIKDRSSLKSTIDFAILASLRRLNSGFTKDIYTKVWHANKDEVRINGSTAIRNLLDEQNSFTALTISANKRREVEKFFPEIKEASTADLKLSEELMEEDE</sequence>
<dbReference type="Proteomes" id="UP000887563">
    <property type="component" value="Unplaced"/>
</dbReference>
<keyword evidence="1" id="KW-1185">Reference proteome</keyword>
<proteinExistence type="predicted"/>
<evidence type="ECO:0000313" key="1">
    <source>
        <dbReference type="Proteomes" id="UP000887563"/>
    </source>
</evidence>
<name>A0A914KTF3_MELIC</name>
<dbReference type="AlphaFoldDB" id="A0A914KTF3"/>
<evidence type="ECO:0000313" key="2">
    <source>
        <dbReference type="WBParaSite" id="Minc3s00084g04007"/>
    </source>
</evidence>
<accession>A0A914KTF3</accession>
<protein>
    <submittedName>
        <fullName evidence="2">Uncharacterized protein</fullName>
    </submittedName>
</protein>
<dbReference type="WBParaSite" id="Minc3s00084g04007">
    <property type="protein sequence ID" value="Minc3s00084g04007"/>
    <property type="gene ID" value="Minc3s00084g04007"/>
</dbReference>